<keyword evidence="2" id="KW-1185">Reference proteome</keyword>
<gene>
    <name evidence="1" type="ORF">ONZ43_g5932</name>
</gene>
<reference evidence="1" key="1">
    <citation type="submission" date="2022-11" db="EMBL/GenBank/DDBJ databases">
        <title>Genome Sequence of Nemania bipapillata.</title>
        <authorList>
            <person name="Buettner E."/>
        </authorList>
    </citation>
    <scope>NUCLEOTIDE SEQUENCE</scope>
    <source>
        <strain evidence="1">CP14</strain>
    </source>
</reference>
<sequence>MSPQMIFGTGGLGMDLTEFQDVESVKAALQVFKGLGITRLDTAARYPPLNPGKSEQLLGEALELSRDFAVDTKVYTDTKTNGGGDLTRTAIAKSVDASLKRLQRPEGVNVLYVHRADPATPLEEQIQGFVDQIANGHCKAWGVSNVSPDMLEEMLQLCELKGWPKPSYYQGTYNVISRAMETKLWPILQAHNIKFVAFWALATGFLTGKFVNGQHAGTRLGDDNPLGKAMQKMYGQEEVMRAVKKFDTETRALGLTPLEVSIRWIFYHSKLTDDDGVLLGASKVEQIVENVASIKKGPLSDAACLLVEELWETVKETRDNVM</sequence>
<organism evidence="1 2">
    <name type="scientific">Nemania bipapillata</name>
    <dbReference type="NCBI Taxonomy" id="110536"/>
    <lineage>
        <taxon>Eukaryota</taxon>
        <taxon>Fungi</taxon>
        <taxon>Dikarya</taxon>
        <taxon>Ascomycota</taxon>
        <taxon>Pezizomycotina</taxon>
        <taxon>Sordariomycetes</taxon>
        <taxon>Xylariomycetidae</taxon>
        <taxon>Xylariales</taxon>
        <taxon>Xylariaceae</taxon>
        <taxon>Nemania</taxon>
    </lineage>
</organism>
<evidence type="ECO:0000313" key="1">
    <source>
        <dbReference type="EMBL" id="KAJ8110208.1"/>
    </source>
</evidence>
<name>A0ACC2I5M6_9PEZI</name>
<protein>
    <submittedName>
        <fullName evidence="1">Uncharacterized protein</fullName>
    </submittedName>
</protein>
<comment type="caution">
    <text evidence="1">The sequence shown here is derived from an EMBL/GenBank/DDBJ whole genome shotgun (WGS) entry which is preliminary data.</text>
</comment>
<evidence type="ECO:0000313" key="2">
    <source>
        <dbReference type="Proteomes" id="UP001153334"/>
    </source>
</evidence>
<proteinExistence type="predicted"/>
<dbReference type="EMBL" id="JAPESX010001965">
    <property type="protein sequence ID" value="KAJ8110208.1"/>
    <property type="molecule type" value="Genomic_DNA"/>
</dbReference>
<accession>A0ACC2I5M6</accession>
<dbReference type="Proteomes" id="UP001153334">
    <property type="component" value="Unassembled WGS sequence"/>
</dbReference>